<dbReference type="InterPro" id="IPR014016">
    <property type="entry name" value="UvrD-like_ATP-bd"/>
</dbReference>
<feature type="domain" description="UvrD-like helicase ATP-binding" evidence="8">
    <location>
        <begin position="5"/>
        <end position="253"/>
    </location>
</feature>
<evidence type="ECO:0000313" key="10">
    <source>
        <dbReference type="Proteomes" id="UP000523614"/>
    </source>
</evidence>
<dbReference type="SUPFAM" id="SSF52540">
    <property type="entry name" value="P-loop containing nucleoside triphosphate hydrolases"/>
    <property type="match status" value="1"/>
</dbReference>
<proteinExistence type="predicted"/>
<dbReference type="PANTHER" id="PTHR11070:SF69">
    <property type="entry name" value="ATP-DEPENDENT DNA HELICASE UVRD2"/>
    <property type="match status" value="1"/>
</dbReference>
<dbReference type="CDD" id="cd17932">
    <property type="entry name" value="DEXQc_UvrD"/>
    <property type="match status" value="1"/>
</dbReference>
<dbReference type="GO" id="GO:0043138">
    <property type="term" value="F:3'-5' DNA helicase activity"/>
    <property type="evidence" value="ECO:0007669"/>
    <property type="project" value="TreeGrafter"/>
</dbReference>
<feature type="non-terminal residue" evidence="9">
    <location>
        <position position="253"/>
    </location>
</feature>
<reference evidence="9 10" key="1">
    <citation type="journal article" date="2020" name="Biotechnol. Biofuels">
        <title>New insights from the biogas microbiome by comprehensive genome-resolved metagenomics of nearly 1600 species originating from multiple anaerobic digesters.</title>
        <authorList>
            <person name="Campanaro S."/>
            <person name="Treu L."/>
            <person name="Rodriguez-R L.M."/>
            <person name="Kovalovszki A."/>
            <person name="Ziels R.M."/>
            <person name="Maus I."/>
            <person name="Zhu X."/>
            <person name="Kougias P.G."/>
            <person name="Basile A."/>
            <person name="Luo G."/>
            <person name="Schluter A."/>
            <person name="Konstantinidis K.T."/>
            <person name="Angelidaki I."/>
        </authorList>
    </citation>
    <scope>NUCLEOTIDE SEQUENCE [LARGE SCALE GENOMIC DNA]</scope>
    <source>
        <strain evidence="9">AS06rmzACSIP_235</strain>
    </source>
</reference>
<keyword evidence="6" id="KW-0234">DNA repair</keyword>
<dbReference type="InterPro" id="IPR027417">
    <property type="entry name" value="P-loop_NTPase"/>
</dbReference>
<feature type="binding site" evidence="7">
    <location>
        <begin position="26"/>
        <end position="33"/>
    </location>
    <ligand>
        <name>ATP</name>
        <dbReference type="ChEBI" id="CHEBI:30616"/>
    </ligand>
</feature>
<dbReference type="InterPro" id="IPR013986">
    <property type="entry name" value="DExx_box_DNA_helicase_dom_sf"/>
</dbReference>
<evidence type="ECO:0000256" key="5">
    <source>
        <dbReference type="ARBA" id="ARBA00022840"/>
    </source>
</evidence>
<dbReference type="AlphaFoldDB" id="A0A847HFQ2"/>
<dbReference type="GO" id="GO:0000725">
    <property type="term" value="P:recombinational repair"/>
    <property type="evidence" value="ECO:0007669"/>
    <property type="project" value="TreeGrafter"/>
</dbReference>
<dbReference type="PROSITE" id="PS51198">
    <property type="entry name" value="UVRD_HELICASE_ATP_BIND"/>
    <property type="match status" value="1"/>
</dbReference>
<evidence type="ECO:0000256" key="2">
    <source>
        <dbReference type="ARBA" id="ARBA00022763"/>
    </source>
</evidence>
<dbReference type="GO" id="GO:0005524">
    <property type="term" value="F:ATP binding"/>
    <property type="evidence" value="ECO:0007669"/>
    <property type="project" value="UniProtKB-UniRule"/>
</dbReference>
<keyword evidence="3 7" id="KW-0378">Hydrolase</keyword>
<dbReference type="GO" id="GO:0033202">
    <property type="term" value="C:DNA helicase complex"/>
    <property type="evidence" value="ECO:0007669"/>
    <property type="project" value="TreeGrafter"/>
</dbReference>
<protein>
    <submittedName>
        <fullName evidence="9">ATP-dependent helicase</fullName>
    </submittedName>
</protein>
<keyword evidence="5 7" id="KW-0067">ATP-binding</keyword>
<dbReference type="Gene3D" id="3.40.50.300">
    <property type="entry name" value="P-loop containing nucleotide triphosphate hydrolases"/>
    <property type="match status" value="1"/>
</dbReference>
<dbReference type="Gene3D" id="1.10.10.160">
    <property type="match status" value="1"/>
</dbReference>
<dbReference type="GO" id="GO:0005829">
    <property type="term" value="C:cytosol"/>
    <property type="evidence" value="ECO:0007669"/>
    <property type="project" value="TreeGrafter"/>
</dbReference>
<comment type="caution">
    <text evidence="9">The sequence shown here is derived from an EMBL/GenBank/DDBJ whole genome shotgun (WGS) entry which is preliminary data.</text>
</comment>
<evidence type="ECO:0000256" key="7">
    <source>
        <dbReference type="PROSITE-ProRule" id="PRU00560"/>
    </source>
</evidence>
<keyword evidence="1 7" id="KW-0547">Nucleotide-binding</keyword>
<evidence type="ECO:0000259" key="8">
    <source>
        <dbReference type="PROSITE" id="PS51198"/>
    </source>
</evidence>
<evidence type="ECO:0000256" key="3">
    <source>
        <dbReference type="ARBA" id="ARBA00022801"/>
    </source>
</evidence>
<dbReference type="InterPro" id="IPR000212">
    <property type="entry name" value="DNA_helicase_UvrD/REP"/>
</dbReference>
<dbReference type="Pfam" id="PF00580">
    <property type="entry name" value="UvrD-helicase"/>
    <property type="match status" value="1"/>
</dbReference>
<evidence type="ECO:0000256" key="1">
    <source>
        <dbReference type="ARBA" id="ARBA00022741"/>
    </source>
</evidence>
<keyword evidence="4 7" id="KW-0347">Helicase</keyword>
<sequence length="253" mass="28019">MIDLNELDDDQRVAATAPRGPVCILAGAGTGKTRTITYRIAHLIDQGFVSPNRVLAVTFTSRAAGEMRHRLGLMGVGGVQARTFHAAARRQLSYFWPQVAGSLPWRLVDNKFPLVGRAARGVGVESTTENVRDLLGEIEWAKATLITPDQYPARIEKTDRTPPVPAEKVAEVYRRYEAAKTTEEGMLLDFDDLLLHVAAALENAPGVADEFREQYRTFVVDEYQDVTPLQQRVLDAWLGDRDDLTVVGDANQT</sequence>
<evidence type="ECO:0000256" key="6">
    <source>
        <dbReference type="ARBA" id="ARBA00023204"/>
    </source>
</evidence>
<dbReference type="PANTHER" id="PTHR11070">
    <property type="entry name" value="UVRD / RECB / PCRA DNA HELICASE FAMILY MEMBER"/>
    <property type="match status" value="1"/>
</dbReference>
<organism evidence="9 10">
    <name type="scientific">Corynebacterium marinum</name>
    <dbReference type="NCBI Taxonomy" id="349751"/>
    <lineage>
        <taxon>Bacteria</taxon>
        <taxon>Bacillati</taxon>
        <taxon>Actinomycetota</taxon>
        <taxon>Actinomycetes</taxon>
        <taxon>Mycobacteriales</taxon>
        <taxon>Corynebacteriaceae</taxon>
        <taxon>Corynebacterium</taxon>
    </lineage>
</organism>
<dbReference type="EMBL" id="JAAYYP010000464">
    <property type="protein sequence ID" value="NLF92158.1"/>
    <property type="molecule type" value="Genomic_DNA"/>
</dbReference>
<name>A0A847HFQ2_9CORY</name>
<accession>A0A847HFQ2</accession>
<evidence type="ECO:0000313" key="9">
    <source>
        <dbReference type="EMBL" id="NLF92158.1"/>
    </source>
</evidence>
<dbReference type="GO" id="GO:0003677">
    <property type="term" value="F:DNA binding"/>
    <property type="evidence" value="ECO:0007669"/>
    <property type="project" value="InterPro"/>
</dbReference>
<evidence type="ECO:0000256" key="4">
    <source>
        <dbReference type="ARBA" id="ARBA00022806"/>
    </source>
</evidence>
<gene>
    <name evidence="9" type="ORF">GX570_12585</name>
</gene>
<keyword evidence="2" id="KW-0227">DNA damage</keyword>
<dbReference type="Proteomes" id="UP000523614">
    <property type="component" value="Unassembled WGS sequence"/>
</dbReference>
<dbReference type="GO" id="GO:0016787">
    <property type="term" value="F:hydrolase activity"/>
    <property type="evidence" value="ECO:0007669"/>
    <property type="project" value="UniProtKB-UniRule"/>
</dbReference>